<name>A0ACB8ZGT3_9ASTR</name>
<protein>
    <submittedName>
        <fullName evidence="1">Uncharacterized protein</fullName>
    </submittedName>
</protein>
<reference evidence="2" key="1">
    <citation type="journal article" date="2022" name="Mol. Ecol. Resour.">
        <title>The genomes of chicory, endive, great burdock and yacon provide insights into Asteraceae palaeo-polyploidization history and plant inulin production.</title>
        <authorList>
            <person name="Fan W."/>
            <person name="Wang S."/>
            <person name="Wang H."/>
            <person name="Wang A."/>
            <person name="Jiang F."/>
            <person name="Liu H."/>
            <person name="Zhao H."/>
            <person name="Xu D."/>
            <person name="Zhang Y."/>
        </authorList>
    </citation>
    <scope>NUCLEOTIDE SEQUENCE [LARGE SCALE GENOMIC DNA]</scope>
    <source>
        <strain evidence="2">cv. Yunnan</strain>
    </source>
</reference>
<organism evidence="1 2">
    <name type="scientific">Smallanthus sonchifolius</name>
    <dbReference type="NCBI Taxonomy" id="185202"/>
    <lineage>
        <taxon>Eukaryota</taxon>
        <taxon>Viridiplantae</taxon>
        <taxon>Streptophyta</taxon>
        <taxon>Embryophyta</taxon>
        <taxon>Tracheophyta</taxon>
        <taxon>Spermatophyta</taxon>
        <taxon>Magnoliopsida</taxon>
        <taxon>eudicotyledons</taxon>
        <taxon>Gunneridae</taxon>
        <taxon>Pentapetalae</taxon>
        <taxon>asterids</taxon>
        <taxon>campanulids</taxon>
        <taxon>Asterales</taxon>
        <taxon>Asteraceae</taxon>
        <taxon>Asteroideae</taxon>
        <taxon>Heliantheae alliance</taxon>
        <taxon>Millerieae</taxon>
        <taxon>Smallanthus</taxon>
    </lineage>
</organism>
<dbReference type="Proteomes" id="UP001056120">
    <property type="component" value="Linkage Group LG26"/>
</dbReference>
<dbReference type="EMBL" id="CM042043">
    <property type="protein sequence ID" value="KAI3696513.1"/>
    <property type="molecule type" value="Genomic_DNA"/>
</dbReference>
<proteinExistence type="predicted"/>
<evidence type="ECO:0000313" key="2">
    <source>
        <dbReference type="Proteomes" id="UP001056120"/>
    </source>
</evidence>
<evidence type="ECO:0000313" key="1">
    <source>
        <dbReference type="EMBL" id="KAI3696513.1"/>
    </source>
</evidence>
<comment type="caution">
    <text evidence="1">The sequence shown here is derived from an EMBL/GenBank/DDBJ whole genome shotgun (WGS) entry which is preliminary data.</text>
</comment>
<sequence>MLLDDASDDHPPELVIMPSEKSKGRGQEDADYRSKTDTELKNMISKHNSYIMSLGHKFWDNGEKLKATVRRCEAELIRRIKIRGDKDDEETIQLSDQTDDGASCRKDGKDQRSLAPSKFANLFNNKFGENPRTVNAFENEMSFINPRQGRKTSQNGQISNRGGSSQQASSRSKQFNCPTTLSDNRKYKISSSDKKVINRSATSSLDRFLTNSMKEVKVYYPSSEDRYPVEVIYTDMECLAPEACLSSTIMNFFIQYLQQSSSENRTCNYHFFNTYFYNKLQKLSYREDSFLKFRKWWNGVNIFEKAFILLPVHQSAHWSLGIICIPTKEDELGPIVLHLDSLGLHDSMIFDQIRRFLKEEWTYLRNSEVPLDLPITDLDHGIINRKFRLTDRDLSMFGKQWFHPEEASNLRVRIHNLLVQEFKIAKDKDAILSPKVLVSTLSLLLYISFVGQNVVNQWCSIKKFDFDFDLFLEIIFVGK</sequence>
<accession>A0ACB8ZGT3</accession>
<reference evidence="1 2" key="2">
    <citation type="journal article" date="2022" name="Mol. Ecol. Resour.">
        <title>The genomes of chicory, endive, great burdock and yacon provide insights into Asteraceae paleo-polyploidization history and plant inulin production.</title>
        <authorList>
            <person name="Fan W."/>
            <person name="Wang S."/>
            <person name="Wang H."/>
            <person name="Wang A."/>
            <person name="Jiang F."/>
            <person name="Liu H."/>
            <person name="Zhao H."/>
            <person name="Xu D."/>
            <person name="Zhang Y."/>
        </authorList>
    </citation>
    <scope>NUCLEOTIDE SEQUENCE [LARGE SCALE GENOMIC DNA]</scope>
    <source>
        <strain evidence="2">cv. Yunnan</strain>
        <tissue evidence="1">Leaves</tissue>
    </source>
</reference>
<keyword evidence="2" id="KW-1185">Reference proteome</keyword>
<gene>
    <name evidence="1" type="ORF">L1987_79531</name>
</gene>